<dbReference type="PANTHER" id="PTHR34135:SF2">
    <property type="entry name" value="LYSOZYME"/>
    <property type="match status" value="1"/>
</dbReference>
<dbReference type="GO" id="GO:0016998">
    <property type="term" value="P:cell wall macromolecule catabolic process"/>
    <property type="evidence" value="ECO:0007669"/>
    <property type="project" value="InterPro"/>
</dbReference>
<dbReference type="GO" id="GO:0016052">
    <property type="term" value="P:carbohydrate catabolic process"/>
    <property type="evidence" value="ECO:0007669"/>
    <property type="project" value="TreeGrafter"/>
</dbReference>
<gene>
    <name evidence="2" type="ORF">Fi14EGH31_10040</name>
</gene>
<dbReference type="GO" id="GO:0009253">
    <property type="term" value="P:peptidoglycan catabolic process"/>
    <property type="evidence" value="ECO:0007669"/>
    <property type="project" value="InterPro"/>
</dbReference>
<organism evidence="2 3">
    <name type="scientific">Faecalibacillus intestinalis</name>
    <dbReference type="NCBI Taxonomy" id="1982626"/>
    <lineage>
        <taxon>Bacteria</taxon>
        <taxon>Bacillati</taxon>
        <taxon>Bacillota</taxon>
        <taxon>Erysipelotrichia</taxon>
        <taxon>Erysipelotrichales</taxon>
        <taxon>Coprobacillaceae</taxon>
        <taxon>Faecalibacillus</taxon>
    </lineage>
</organism>
<dbReference type="AlphaFoldDB" id="A0A7I8DXC8"/>
<sequence length="284" mass="32156">MKMNNLIIDISYHNGQVDLSKAKESISGVIARCSYGWSDKNIDKQWSNNASQANKLGIPLFAYHFCYARNESEAKKEANLALKACSNYNVSVIYYDLEYSDYQGSLSNEMYYKIAKSFCDEIEKAGYAVGIYANQDWFKTKLVNQGFSAWTLWIANYGSNNGYNNWDNKIQYNPFGNVLLHQFTSNAKKGVLKSIKGINSKFLDCSYDHGLIKTFYKQKETITNLQCGDSVRVKVGSKWYEGQSIASFVFNNKYEVIQIKGDRVVIGVNGQVTGAISKNCIEKI</sequence>
<proteinExistence type="inferred from homology"/>
<evidence type="ECO:0008006" key="4">
    <source>
        <dbReference type="Google" id="ProtNLM"/>
    </source>
</evidence>
<dbReference type="InterPro" id="IPR002053">
    <property type="entry name" value="Glyco_hydro_25"/>
</dbReference>
<dbReference type="Proteomes" id="UP000593842">
    <property type="component" value="Chromosome"/>
</dbReference>
<reference evidence="3" key="1">
    <citation type="submission" date="2020-09" db="EMBL/GenBank/DDBJ databases">
        <title>Complete genome sequencing of Faecalibacillus intestinalis strain 14EGH31.</title>
        <authorList>
            <person name="Sakamoto M."/>
            <person name="Murakami T."/>
            <person name="Mori H."/>
        </authorList>
    </citation>
    <scope>NUCLEOTIDE SEQUENCE [LARGE SCALE GENOMIC DNA]</scope>
    <source>
        <strain evidence="3">14EGH31</strain>
    </source>
</reference>
<dbReference type="SUPFAM" id="SSF51445">
    <property type="entry name" value="(Trans)glycosidases"/>
    <property type="match status" value="1"/>
</dbReference>
<dbReference type="EMBL" id="AP024085">
    <property type="protein sequence ID" value="BCL57292.1"/>
    <property type="molecule type" value="Genomic_DNA"/>
</dbReference>
<dbReference type="GeneID" id="70579435"/>
<dbReference type="PANTHER" id="PTHR34135">
    <property type="entry name" value="LYSOZYME"/>
    <property type="match status" value="1"/>
</dbReference>
<evidence type="ECO:0000256" key="1">
    <source>
        <dbReference type="ARBA" id="ARBA00010646"/>
    </source>
</evidence>
<dbReference type="Gene3D" id="3.20.20.80">
    <property type="entry name" value="Glycosidases"/>
    <property type="match status" value="1"/>
</dbReference>
<evidence type="ECO:0000313" key="3">
    <source>
        <dbReference type="Proteomes" id="UP000593842"/>
    </source>
</evidence>
<accession>A0A7I8DXC8</accession>
<dbReference type="GO" id="GO:0003796">
    <property type="term" value="F:lysozyme activity"/>
    <property type="evidence" value="ECO:0007669"/>
    <property type="project" value="InterPro"/>
</dbReference>
<name>A0A7I8DXC8_9FIRM</name>
<comment type="similarity">
    <text evidence="1">Belongs to the glycosyl hydrolase 25 family.</text>
</comment>
<dbReference type="Pfam" id="PF01183">
    <property type="entry name" value="Glyco_hydro_25"/>
    <property type="match status" value="1"/>
</dbReference>
<protein>
    <recommendedName>
        <fullName evidence="4">Glycosyl hydrolase family 25</fullName>
    </recommendedName>
</protein>
<dbReference type="InterPro" id="IPR017853">
    <property type="entry name" value="GH"/>
</dbReference>
<evidence type="ECO:0000313" key="2">
    <source>
        <dbReference type="EMBL" id="BCL57292.1"/>
    </source>
</evidence>
<dbReference type="PROSITE" id="PS51904">
    <property type="entry name" value="GLYCOSYL_HYDROL_F25_2"/>
    <property type="match status" value="1"/>
</dbReference>
<dbReference type="RefSeq" id="WP_147337940.1">
    <property type="nucleotide sequence ID" value="NZ_AP024085.1"/>
</dbReference>
<dbReference type="KEGG" id="fit:Fi14EGH31_10040"/>